<dbReference type="AlphaFoldDB" id="A0A7I8VS84"/>
<dbReference type="Pfam" id="PF00226">
    <property type="entry name" value="DnaJ"/>
    <property type="match status" value="1"/>
</dbReference>
<reference evidence="4 5" key="1">
    <citation type="submission" date="2020-08" db="EMBL/GenBank/DDBJ databases">
        <authorList>
            <person name="Hejnol A."/>
        </authorList>
    </citation>
    <scope>NUCLEOTIDE SEQUENCE [LARGE SCALE GENOMIC DNA]</scope>
</reference>
<keyword evidence="5" id="KW-1185">Reference proteome</keyword>
<feature type="compositionally biased region" description="Basic and acidic residues" evidence="2">
    <location>
        <begin position="74"/>
        <end position="91"/>
    </location>
</feature>
<dbReference type="Proteomes" id="UP000549394">
    <property type="component" value="Unassembled WGS sequence"/>
</dbReference>
<evidence type="ECO:0000313" key="4">
    <source>
        <dbReference type="EMBL" id="CAD5118226.1"/>
    </source>
</evidence>
<dbReference type="SMART" id="SM00271">
    <property type="entry name" value="DnaJ"/>
    <property type="match status" value="1"/>
</dbReference>
<sequence>MSKKDLYKVLDVAKNASQDDIKKQYRKLAKKYHPDKNKEEGAEEKFKELSAAYEVIGDEDKRKDYDVDIRIQEYDKRKAQERRSAGHKEGKFGNSGFGSEFNFRYTSDWKSDPFKNSNNKQSGSKFKNSSRRKHRGGPTNSERPEWNNNWGDTGFDDDEFVFKDTFDSFRFPKFPFSSPFDDVFDSFFGTSAKNSPRGHNPFEFVFNLKSGFGDPFEERFLNDFTNKNRRNPRQMSDEEVSGMYDWSVPLWRRRRKSSFEDDEEGNTSRFPCVYCGSMFPPQGLARHQSVCKRWQKENARTPSYGTTEFPNNQNSRSSQRRKEPKTEDELISCSYCGLRLSANLAKTHIPLCKATKSHTRPSSGKNAYSSGHFFRPQSRKF</sequence>
<evidence type="ECO:0000259" key="3">
    <source>
        <dbReference type="PROSITE" id="PS50076"/>
    </source>
</evidence>
<dbReference type="GO" id="GO:0005737">
    <property type="term" value="C:cytoplasm"/>
    <property type="evidence" value="ECO:0007669"/>
    <property type="project" value="TreeGrafter"/>
</dbReference>
<dbReference type="OrthoDB" id="66964at2759"/>
<feature type="region of interest" description="Disordered" evidence="2">
    <location>
        <begin position="74"/>
        <end position="153"/>
    </location>
</feature>
<dbReference type="PRINTS" id="PR00625">
    <property type="entry name" value="JDOMAIN"/>
</dbReference>
<dbReference type="Gene3D" id="1.10.287.110">
    <property type="entry name" value="DnaJ domain"/>
    <property type="match status" value="1"/>
</dbReference>
<keyword evidence="1" id="KW-0143">Chaperone</keyword>
<feature type="compositionally biased region" description="Polar residues" evidence="2">
    <location>
        <begin position="114"/>
        <end position="127"/>
    </location>
</feature>
<feature type="compositionally biased region" description="Polar residues" evidence="2">
    <location>
        <begin position="301"/>
        <end position="317"/>
    </location>
</feature>
<feature type="region of interest" description="Disordered" evidence="2">
    <location>
        <begin position="355"/>
        <end position="381"/>
    </location>
</feature>
<accession>A0A7I8VS84</accession>
<feature type="compositionally biased region" description="Low complexity" evidence="2">
    <location>
        <begin position="92"/>
        <end position="103"/>
    </location>
</feature>
<feature type="compositionally biased region" description="Polar residues" evidence="2">
    <location>
        <begin position="138"/>
        <end position="151"/>
    </location>
</feature>
<dbReference type="GO" id="GO:0042026">
    <property type="term" value="P:protein refolding"/>
    <property type="evidence" value="ECO:0007669"/>
    <property type="project" value="TreeGrafter"/>
</dbReference>
<name>A0A7I8VS84_9ANNE</name>
<dbReference type="InterPro" id="IPR036869">
    <property type="entry name" value="J_dom_sf"/>
</dbReference>
<proteinExistence type="predicted"/>
<feature type="region of interest" description="Disordered" evidence="2">
    <location>
        <begin position="301"/>
        <end position="325"/>
    </location>
</feature>
<protein>
    <submittedName>
        <fullName evidence="4">DgyrCDS6948</fullName>
    </submittedName>
</protein>
<dbReference type="PROSITE" id="PS50076">
    <property type="entry name" value="DNAJ_2"/>
    <property type="match status" value="1"/>
</dbReference>
<dbReference type="EMBL" id="CAJFCJ010000008">
    <property type="protein sequence ID" value="CAD5118226.1"/>
    <property type="molecule type" value="Genomic_DNA"/>
</dbReference>
<feature type="compositionally biased region" description="Polar residues" evidence="2">
    <location>
        <begin position="360"/>
        <end position="369"/>
    </location>
</feature>
<gene>
    <name evidence="4" type="ORF">DGYR_LOCUS6639</name>
</gene>
<comment type="caution">
    <text evidence="4">The sequence shown here is derived from an EMBL/GenBank/DDBJ whole genome shotgun (WGS) entry which is preliminary data.</text>
</comment>
<dbReference type="InterPro" id="IPR001623">
    <property type="entry name" value="DnaJ_domain"/>
</dbReference>
<evidence type="ECO:0000313" key="5">
    <source>
        <dbReference type="Proteomes" id="UP000549394"/>
    </source>
</evidence>
<dbReference type="PANTHER" id="PTHR43096">
    <property type="entry name" value="DNAJ HOMOLOG 1, MITOCHONDRIAL-RELATED"/>
    <property type="match status" value="1"/>
</dbReference>
<evidence type="ECO:0000256" key="1">
    <source>
        <dbReference type="ARBA" id="ARBA00023186"/>
    </source>
</evidence>
<organism evidence="4 5">
    <name type="scientific">Dimorphilus gyrociliatus</name>
    <dbReference type="NCBI Taxonomy" id="2664684"/>
    <lineage>
        <taxon>Eukaryota</taxon>
        <taxon>Metazoa</taxon>
        <taxon>Spiralia</taxon>
        <taxon>Lophotrochozoa</taxon>
        <taxon>Annelida</taxon>
        <taxon>Polychaeta</taxon>
        <taxon>Polychaeta incertae sedis</taxon>
        <taxon>Dinophilidae</taxon>
        <taxon>Dimorphilus</taxon>
    </lineage>
</organism>
<feature type="domain" description="J" evidence="3">
    <location>
        <begin position="5"/>
        <end position="69"/>
    </location>
</feature>
<dbReference type="SUPFAM" id="SSF46565">
    <property type="entry name" value="Chaperone J-domain"/>
    <property type="match status" value="1"/>
</dbReference>
<dbReference type="PANTHER" id="PTHR43096:SF52">
    <property type="entry name" value="DNAJ HOMOLOG 1, MITOCHONDRIAL-RELATED"/>
    <property type="match status" value="1"/>
</dbReference>
<dbReference type="CDD" id="cd06257">
    <property type="entry name" value="DnaJ"/>
    <property type="match status" value="1"/>
</dbReference>
<evidence type="ECO:0000256" key="2">
    <source>
        <dbReference type="SAM" id="MobiDB-lite"/>
    </source>
</evidence>
<dbReference type="GO" id="GO:0051082">
    <property type="term" value="F:unfolded protein binding"/>
    <property type="evidence" value="ECO:0007669"/>
    <property type="project" value="TreeGrafter"/>
</dbReference>